<reference evidence="2" key="1">
    <citation type="submission" date="2021-05" db="EMBL/GenBank/DDBJ databases">
        <authorList>
            <person name="Alioto T."/>
            <person name="Alioto T."/>
            <person name="Gomez Garrido J."/>
        </authorList>
    </citation>
    <scope>NUCLEOTIDE SEQUENCE</scope>
</reference>
<accession>A0A8D8FTL8</accession>
<organism evidence="2">
    <name type="scientific">Culex pipiens</name>
    <name type="common">House mosquito</name>
    <dbReference type="NCBI Taxonomy" id="7175"/>
    <lineage>
        <taxon>Eukaryota</taxon>
        <taxon>Metazoa</taxon>
        <taxon>Ecdysozoa</taxon>
        <taxon>Arthropoda</taxon>
        <taxon>Hexapoda</taxon>
        <taxon>Insecta</taxon>
        <taxon>Pterygota</taxon>
        <taxon>Neoptera</taxon>
        <taxon>Endopterygota</taxon>
        <taxon>Diptera</taxon>
        <taxon>Nematocera</taxon>
        <taxon>Culicoidea</taxon>
        <taxon>Culicidae</taxon>
        <taxon>Culicinae</taxon>
        <taxon>Culicini</taxon>
        <taxon>Culex</taxon>
        <taxon>Culex</taxon>
    </lineage>
</organism>
<evidence type="ECO:0000256" key="1">
    <source>
        <dbReference type="SAM" id="MobiDB-lite"/>
    </source>
</evidence>
<sequence length="428" mass="48111">MGRLTKAKLAAKARNAARKKGIKPSPTTDCGSPNKPLPEVAEATGTTEPVPVKQDNSLSLEEHLKVHVIPNANHPENQVKSDQVVEENQQQITEALPEQNPRRAEKLHKCCDEGKKVKAKKRQPRCSPFTLWAEEVQRQMAADPKPPQIGSTYKQLLKKWSRLPRLQKTYWKHRASLTNEASRKKECSEREKKERPKKSKATQTDPQEKKCETLDLVVEMLPVKNEPEDPATTPQPVVLVYSAYTLWLLNLRRSVSPEMSDRLGSGSKLAARLWDGLPMKEKIAWNNRAFQVNGLLRYGWEQATTYEAVRKFVLGEKKESNATRNEEPTQLSITNVRSLAEPVIVKQEPVQTSAEAIGCIKLFSDSLTIVGDSLKDCESPDVASKITWLVGSLHSTLEPLSALAHGMNLSALQDNVEQLRKLFQQQKL</sequence>
<dbReference type="AlphaFoldDB" id="A0A8D8FTL8"/>
<feature type="compositionally biased region" description="Basic residues" evidence="1">
    <location>
        <begin position="1"/>
        <end position="22"/>
    </location>
</feature>
<protein>
    <submittedName>
        <fullName evidence="2">(northern house mosquito) hypothetical protein</fullName>
    </submittedName>
</protein>
<feature type="region of interest" description="Disordered" evidence="1">
    <location>
        <begin position="1"/>
        <end position="52"/>
    </location>
</feature>
<feature type="region of interest" description="Disordered" evidence="1">
    <location>
        <begin position="177"/>
        <end position="208"/>
    </location>
</feature>
<dbReference type="EMBL" id="HBUE01093136">
    <property type="protein sequence ID" value="CAG6482308.1"/>
    <property type="molecule type" value="Transcribed_RNA"/>
</dbReference>
<proteinExistence type="predicted"/>
<dbReference type="EMBL" id="HBUE01093139">
    <property type="protein sequence ID" value="CAG6482311.1"/>
    <property type="molecule type" value="Transcribed_RNA"/>
</dbReference>
<name>A0A8D8FTL8_CULPI</name>
<evidence type="ECO:0000313" key="2">
    <source>
        <dbReference type="EMBL" id="CAG6482308.1"/>
    </source>
</evidence>
<feature type="compositionally biased region" description="Basic and acidic residues" evidence="1">
    <location>
        <begin position="181"/>
        <end position="194"/>
    </location>
</feature>